<keyword evidence="2" id="KW-0732">Signal</keyword>
<organism evidence="3 4">
    <name type="scientific">Muricoccus roseus</name>
    <dbReference type="NCBI Taxonomy" id="198092"/>
    <lineage>
        <taxon>Bacteria</taxon>
        <taxon>Pseudomonadati</taxon>
        <taxon>Pseudomonadota</taxon>
        <taxon>Alphaproteobacteria</taxon>
        <taxon>Acetobacterales</taxon>
        <taxon>Roseomonadaceae</taxon>
        <taxon>Muricoccus</taxon>
    </lineage>
</organism>
<dbReference type="SUPFAM" id="SSF53850">
    <property type="entry name" value="Periplasmic binding protein-like II"/>
    <property type="match status" value="1"/>
</dbReference>
<dbReference type="AlphaFoldDB" id="A0A1M6IEU8"/>
<name>A0A1M6IEU8_9PROT</name>
<dbReference type="RefSeq" id="WP_073134808.1">
    <property type="nucleotide sequence ID" value="NZ_FQZF01000012.1"/>
</dbReference>
<sequence length="323" mass="33916">MRPIRRHLLAAAALAPFVPRPSQAQAYPTRPVKLLVGFAPGGATDIAARLLQPLLAEALGQPIVVENRSGGGGNVATDLLVHSERDGYTLMLASPGQLVVNPLLDPRFNFDAARDVTALAQATSGPLVLVVPASSPYRDARSLIDAARARPGRMNYASAGVGSSMHIAGEMLKAYGGLEITHIPYRGSGPAITDLVAGAVDFMIDSVSTTTPHLRNGVLRALAQTGSEPFQEMPEVPLLKDIVPGVVITTWLGMVGPAGLPAPVVARLSAALRGAVQGPVFTSRMKDLGSQAYWAGPQDFAAHLAAERQRAAEVIRRAGIRLE</sequence>
<dbReference type="EMBL" id="FQZF01000012">
    <property type="protein sequence ID" value="SHJ32980.1"/>
    <property type="molecule type" value="Genomic_DNA"/>
</dbReference>
<protein>
    <submittedName>
        <fullName evidence="3">Tripartite-type tricarboxylate transporter, receptor component TctC</fullName>
    </submittedName>
</protein>
<evidence type="ECO:0000313" key="3">
    <source>
        <dbReference type="EMBL" id="SHJ32980.1"/>
    </source>
</evidence>
<accession>A0A1M6IEU8</accession>
<dbReference type="OrthoDB" id="7250553at2"/>
<evidence type="ECO:0000313" key="4">
    <source>
        <dbReference type="Proteomes" id="UP000184387"/>
    </source>
</evidence>
<dbReference type="Pfam" id="PF03401">
    <property type="entry name" value="TctC"/>
    <property type="match status" value="1"/>
</dbReference>
<dbReference type="InterPro" id="IPR042100">
    <property type="entry name" value="Bug_dom1"/>
</dbReference>
<dbReference type="Gene3D" id="3.40.190.150">
    <property type="entry name" value="Bordetella uptake gene, domain 1"/>
    <property type="match status" value="1"/>
</dbReference>
<feature type="signal peptide" evidence="2">
    <location>
        <begin position="1"/>
        <end position="26"/>
    </location>
</feature>
<evidence type="ECO:0000256" key="2">
    <source>
        <dbReference type="SAM" id="SignalP"/>
    </source>
</evidence>
<proteinExistence type="inferred from homology"/>
<dbReference type="PIRSF" id="PIRSF017082">
    <property type="entry name" value="YflP"/>
    <property type="match status" value="1"/>
</dbReference>
<dbReference type="CDD" id="cd07012">
    <property type="entry name" value="PBP2_Bug_TTT"/>
    <property type="match status" value="1"/>
</dbReference>
<dbReference type="Gene3D" id="3.40.190.10">
    <property type="entry name" value="Periplasmic binding protein-like II"/>
    <property type="match status" value="1"/>
</dbReference>
<gene>
    <name evidence="3" type="ORF">SAMN02745194_02287</name>
</gene>
<reference evidence="3 4" key="1">
    <citation type="submission" date="2016-11" db="EMBL/GenBank/DDBJ databases">
        <authorList>
            <person name="Jaros S."/>
            <person name="Januszkiewicz K."/>
            <person name="Wedrychowicz H."/>
        </authorList>
    </citation>
    <scope>NUCLEOTIDE SEQUENCE [LARGE SCALE GENOMIC DNA]</scope>
    <source>
        <strain evidence="3 4">DSM 14916</strain>
    </source>
</reference>
<dbReference type="PANTHER" id="PTHR42928:SF5">
    <property type="entry name" value="BLR1237 PROTEIN"/>
    <property type="match status" value="1"/>
</dbReference>
<keyword evidence="3" id="KW-0675">Receptor</keyword>
<keyword evidence="4" id="KW-1185">Reference proteome</keyword>
<feature type="chain" id="PRO_5012002693" evidence="2">
    <location>
        <begin position="27"/>
        <end position="323"/>
    </location>
</feature>
<dbReference type="STRING" id="198092.SAMN02745194_02287"/>
<dbReference type="PANTHER" id="PTHR42928">
    <property type="entry name" value="TRICARBOXYLATE-BINDING PROTEIN"/>
    <property type="match status" value="1"/>
</dbReference>
<dbReference type="InterPro" id="IPR005064">
    <property type="entry name" value="BUG"/>
</dbReference>
<dbReference type="Proteomes" id="UP000184387">
    <property type="component" value="Unassembled WGS sequence"/>
</dbReference>
<evidence type="ECO:0000256" key="1">
    <source>
        <dbReference type="ARBA" id="ARBA00006987"/>
    </source>
</evidence>
<comment type="similarity">
    <text evidence="1">Belongs to the UPF0065 (bug) family.</text>
</comment>